<accession>A0ABY3VFG3</accession>
<protein>
    <recommendedName>
        <fullName evidence="3">Secreted protein</fullName>
    </recommendedName>
</protein>
<reference evidence="1" key="1">
    <citation type="submission" date="2022-08" db="EMBL/GenBank/DDBJ databases">
        <title>Whole genome sequencing of non-tuberculosis mycobacteria type-strains.</title>
        <authorList>
            <person name="Igarashi Y."/>
            <person name="Osugi A."/>
            <person name="Mitarai S."/>
        </authorList>
    </citation>
    <scope>NUCLEOTIDE SEQUENCE</scope>
    <source>
        <strain evidence="1">DSM 45127</strain>
    </source>
</reference>
<evidence type="ECO:0000313" key="2">
    <source>
        <dbReference type="Proteomes" id="UP001055336"/>
    </source>
</evidence>
<dbReference type="Proteomes" id="UP001055336">
    <property type="component" value="Chromosome"/>
</dbReference>
<proteinExistence type="predicted"/>
<sequence length="96" mass="10619">MTMLAVTAALALATSVGYLCGRRAAAAPSSWRQRTSRIALGRQAVNLFLLIAARRVRRRFRAEPVVQLFGLRIVVPQALRPVSVTRMRAYRGAPGW</sequence>
<name>A0ABY3VFG3_9MYCO</name>
<gene>
    <name evidence="1" type="ORF">MKK62_17110</name>
</gene>
<organism evidence="1 2">
    <name type="scientific">Mycobacterium paraterrae</name>
    <dbReference type="NCBI Taxonomy" id="577492"/>
    <lineage>
        <taxon>Bacteria</taxon>
        <taxon>Bacillati</taxon>
        <taxon>Actinomycetota</taxon>
        <taxon>Actinomycetes</taxon>
        <taxon>Mycobacteriales</taxon>
        <taxon>Mycobacteriaceae</taxon>
        <taxon>Mycobacterium</taxon>
    </lineage>
</organism>
<dbReference type="RefSeq" id="WP_240258622.1">
    <property type="nucleotide sequence ID" value="NZ_CP092488.2"/>
</dbReference>
<dbReference type="EMBL" id="CP092488">
    <property type="protein sequence ID" value="UMB68160.1"/>
    <property type="molecule type" value="Genomic_DNA"/>
</dbReference>
<evidence type="ECO:0000313" key="1">
    <source>
        <dbReference type="EMBL" id="UMB68160.1"/>
    </source>
</evidence>
<evidence type="ECO:0008006" key="3">
    <source>
        <dbReference type="Google" id="ProtNLM"/>
    </source>
</evidence>
<keyword evidence="2" id="KW-1185">Reference proteome</keyword>